<gene>
    <name evidence="2" type="ORF">D4A39_05565</name>
</gene>
<dbReference type="AlphaFoldDB" id="A0A418XY67"/>
<feature type="signal peptide" evidence="1">
    <location>
        <begin position="1"/>
        <end position="23"/>
    </location>
</feature>
<evidence type="ECO:0000313" key="2">
    <source>
        <dbReference type="EMBL" id="RJG17960.1"/>
    </source>
</evidence>
<keyword evidence="1" id="KW-0732">Signal</keyword>
<dbReference type="OrthoDB" id="6078180at2"/>
<dbReference type="Proteomes" id="UP000283734">
    <property type="component" value="Unassembled WGS sequence"/>
</dbReference>
<feature type="chain" id="PRO_5019481565" evidence="1">
    <location>
        <begin position="24"/>
        <end position="137"/>
    </location>
</feature>
<reference evidence="2 3" key="1">
    <citation type="submission" date="2018-09" db="EMBL/GenBank/DDBJ databases">
        <title>Alcanivorax profundi sp. nov., isolated from 1000 m-depth seawater of the Mariana Trench.</title>
        <authorList>
            <person name="Liu J."/>
        </authorList>
    </citation>
    <scope>NUCLEOTIDE SEQUENCE [LARGE SCALE GENOMIC DNA]</scope>
    <source>
        <strain evidence="2 3">MTEO17</strain>
    </source>
</reference>
<accession>A0A418XY67</accession>
<dbReference type="EMBL" id="QYYA01000002">
    <property type="protein sequence ID" value="RJG17960.1"/>
    <property type="molecule type" value="Genomic_DNA"/>
</dbReference>
<comment type="caution">
    <text evidence="2">The sequence shown here is derived from an EMBL/GenBank/DDBJ whole genome shotgun (WGS) entry which is preliminary data.</text>
</comment>
<evidence type="ECO:0000313" key="3">
    <source>
        <dbReference type="Proteomes" id="UP000283734"/>
    </source>
</evidence>
<organism evidence="2 3">
    <name type="scientific">Alcanivorax profundi</name>
    <dbReference type="NCBI Taxonomy" id="2338368"/>
    <lineage>
        <taxon>Bacteria</taxon>
        <taxon>Pseudomonadati</taxon>
        <taxon>Pseudomonadota</taxon>
        <taxon>Gammaproteobacteria</taxon>
        <taxon>Oceanospirillales</taxon>
        <taxon>Alcanivoracaceae</taxon>
        <taxon>Alcanivorax</taxon>
    </lineage>
</organism>
<proteinExistence type="predicted"/>
<protein>
    <submittedName>
        <fullName evidence="2">Uncharacterized protein</fullName>
    </submittedName>
</protein>
<sequence length="137" mass="15176">MKYRFCSLLLAGFLLGGTNPAEADDCYYYWVHQCLNVIDASQRKIEQYVLVSPSVNYLNSGNLRCAEAVAQRQQDVHDALLTAFNGAAGNIDACDTPLTEIPVRVYDNPQKATWHYGRSLRESPGKTIVPLADLPAL</sequence>
<evidence type="ECO:0000256" key="1">
    <source>
        <dbReference type="SAM" id="SignalP"/>
    </source>
</evidence>
<name>A0A418XY67_9GAMM</name>
<dbReference type="RefSeq" id="WP_022985277.1">
    <property type="nucleotide sequence ID" value="NZ_CAXGPP010000008.1"/>
</dbReference>
<keyword evidence="3" id="KW-1185">Reference proteome</keyword>